<accession>A0A077WGS8</accession>
<organism evidence="1">
    <name type="scientific">Lichtheimia ramosa</name>
    <dbReference type="NCBI Taxonomy" id="688394"/>
    <lineage>
        <taxon>Eukaryota</taxon>
        <taxon>Fungi</taxon>
        <taxon>Fungi incertae sedis</taxon>
        <taxon>Mucoromycota</taxon>
        <taxon>Mucoromycotina</taxon>
        <taxon>Mucoromycetes</taxon>
        <taxon>Mucorales</taxon>
        <taxon>Lichtheimiaceae</taxon>
        <taxon>Lichtheimia</taxon>
    </lineage>
</organism>
<evidence type="ECO:0000313" key="1">
    <source>
        <dbReference type="EMBL" id="CDS05867.1"/>
    </source>
</evidence>
<name>A0A077WGS8_9FUNG</name>
<gene>
    <name evidence="1" type="ORF">LRAMOSA08395</name>
</gene>
<protein>
    <submittedName>
        <fullName evidence="1">Uncharacterized protein</fullName>
    </submittedName>
</protein>
<sequence length="167" mass="18781">MEMEETGFTLHVMKIALITIWKGSRDQGPNNVRRIYNAMVIILPGSSATNHAEDVHTAVKSLLATRSIDYSTRHEMFQTEGYQLDNATLSLRTCVPRPHLEQVALLLGLVLVTYAINKIRVQLDISITLHTLKDITLELEKKSMTITLQTLATKNNNILLIQSTRAL</sequence>
<dbReference type="EMBL" id="LK023318">
    <property type="protein sequence ID" value="CDS05867.1"/>
    <property type="molecule type" value="Genomic_DNA"/>
</dbReference>
<reference evidence="1" key="1">
    <citation type="journal article" date="2014" name="Genome Announc.">
        <title>De novo whole-genome sequence and genome annotation of Lichtheimia ramosa.</title>
        <authorList>
            <person name="Linde J."/>
            <person name="Schwartze V."/>
            <person name="Binder U."/>
            <person name="Lass-Florl C."/>
            <person name="Voigt K."/>
            <person name="Horn F."/>
        </authorList>
    </citation>
    <scope>NUCLEOTIDE SEQUENCE</scope>
    <source>
        <strain evidence="1">JMRC FSU:6197</strain>
    </source>
</reference>
<proteinExistence type="predicted"/>
<dbReference type="AlphaFoldDB" id="A0A077WGS8"/>